<protein>
    <submittedName>
        <fullName evidence="2">Uncharacterized protein</fullName>
    </submittedName>
</protein>
<dbReference type="EMBL" id="FNJB01000019">
    <property type="protein sequence ID" value="SDP87694.1"/>
    <property type="molecule type" value="Genomic_DNA"/>
</dbReference>
<dbReference type="Proteomes" id="UP000199651">
    <property type="component" value="Unassembled WGS sequence"/>
</dbReference>
<dbReference type="RefSeq" id="WP_091383676.1">
    <property type="nucleotide sequence ID" value="NZ_FNDV01000015.1"/>
</dbReference>
<evidence type="ECO:0000313" key="3">
    <source>
        <dbReference type="Proteomes" id="UP000199651"/>
    </source>
</evidence>
<evidence type="ECO:0000256" key="1">
    <source>
        <dbReference type="SAM" id="Phobius"/>
    </source>
</evidence>
<organism evidence="2 3">
    <name type="scientific">Actinokineospora alba</name>
    <dbReference type="NCBI Taxonomy" id="504798"/>
    <lineage>
        <taxon>Bacteria</taxon>
        <taxon>Bacillati</taxon>
        <taxon>Actinomycetota</taxon>
        <taxon>Actinomycetes</taxon>
        <taxon>Pseudonocardiales</taxon>
        <taxon>Pseudonocardiaceae</taxon>
        <taxon>Actinokineospora</taxon>
    </lineage>
</organism>
<name>A0A1H0WAG2_9PSEU</name>
<keyword evidence="1" id="KW-0812">Transmembrane</keyword>
<sequence length="163" mass="16541">MARGALLATTSTALTIAAHGMAGGGVPETAVTVVIAALIAWAGTAVASRARSLSTMVALLGISQLTLHVLFAYVSHGHDSVALTPAMLTTHVVATAITAVLLTQADAALDVVAAAIAGLMRALVWTPRPPALVVHKVQVSAVGHLLGVVFRQVCARRGPPQFS</sequence>
<keyword evidence="3" id="KW-1185">Reference proteome</keyword>
<reference evidence="3" key="1">
    <citation type="submission" date="2016-10" db="EMBL/GenBank/DDBJ databases">
        <authorList>
            <person name="Varghese N."/>
            <person name="Submissions S."/>
        </authorList>
    </citation>
    <scope>NUCLEOTIDE SEQUENCE [LARGE SCALE GENOMIC DNA]</scope>
    <source>
        <strain evidence="3">IBRC-M 10655</strain>
    </source>
</reference>
<feature type="transmembrane region" description="Helical" evidence="1">
    <location>
        <begin position="30"/>
        <end position="48"/>
    </location>
</feature>
<feature type="transmembrane region" description="Helical" evidence="1">
    <location>
        <begin position="55"/>
        <end position="74"/>
    </location>
</feature>
<keyword evidence="1" id="KW-1133">Transmembrane helix</keyword>
<evidence type="ECO:0000313" key="2">
    <source>
        <dbReference type="EMBL" id="SDP87694.1"/>
    </source>
</evidence>
<proteinExistence type="predicted"/>
<accession>A0A1H0WAG2</accession>
<dbReference type="AlphaFoldDB" id="A0A1H0WAG2"/>
<dbReference type="STRING" id="504798.SAMN05421871_11552"/>
<gene>
    <name evidence="2" type="ORF">SAMN05192558_11954</name>
</gene>
<keyword evidence="1" id="KW-0472">Membrane</keyword>
<feature type="transmembrane region" description="Helical" evidence="1">
    <location>
        <begin position="80"/>
        <end position="102"/>
    </location>
</feature>
<feature type="transmembrane region" description="Helical" evidence="1">
    <location>
        <begin position="107"/>
        <end position="125"/>
    </location>
</feature>